<reference evidence="1 2" key="1">
    <citation type="journal article" date="2018" name="Nat. Genet.">
        <title>The Rosa genome provides new insights in the design of modern roses.</title>
        <authorList>
            <person name="Bendahmane M."/>
        </authorList>
    </citation>
    <scope>NUCLEOTIDE SEQUENCE [LARGE SCALE GENOMIC DNA]</scope>
    <source>
        <strain evidence="2">cv. Old Blush</strain>
    </source>
</reference>
<accession>A0A2P6SNY3</accession>
<dbReference type="EMBL" id="PDCK01000039">
    <property type="protein sequence ID" value="PRQ60361.1"/>
    <property type="molecule type" value="Genomic_DNA"/>
</dbReference>
<keyword evidence="2" id="KW-1185">Reference proteome</keyword>
<organism evidence="1 2">
    <name type="scientific">Rosa chinensis</name>
    <name type="common">China rose</name>
    <dbReference type="NCBI Taxonomy" id="74649"/>
    <lineage>
        <taxon>Eukaryota</taxon>
        <taxon>Viridiplantae</taxon>
        <taxon>Streptophyta</taxon>
        <taxon>Embryophyta</taxon>
        <taxon>Tracheophyta</taxon>
        <taxon>Spermatophyta</taxon>
        <taxon>Magnoliopsida</taxon>
        <taxon>eudicotyledons</taxon>
        <taxon>Gunneridae</taxon>
        <taxon>Pentapetalae</taxon>
        <taxon>rosids</taxon>
        <taxon>fabids</taxon>
        <taxon>Rosales</taxon>
        <taxon>Rosaceae</taxon>
        <taxon>Rosoideae</taxon>
        <taxon>Rosoideae incertae sedis</taxon>
        <taxon>Rosa</taxon>
    </lineage>
</organism>
<proteinExistence type="predicted"/>
<dbReference type="Proteomes" id="UP000238479">
    <property type="component" value="Chromosome 1"/>
</dbReference>
<comment type="caution">
    <text evidence="1">The sequence shown here is derived from an EMBL/GenBank/DDBJ whole genome shotgun (WGS) entry which is preliminary data.</text>
</comment>
<gene>
    <name evidence="1" type="ORF">RchiOBHm_Chr1g0380321</name>
</gene>
<protein>
    <submittedName>
        <fullName evidence="1">Uncharacterized protein</fullName>
    </submittedName>
</protein>
<evidence type="ECO:0000313" key="1">
    <source>
        <dbReference type="EMBL" id="PRQ60361.1"/>
    </source>
</evidence>
<sequence length="40" mass="4535">MEIFLVLPSRHTSNSPTATGPQVRKAYLSFSILHFVFRSV</sequence>
<name>A0A2P6SNY3_ROSCH</name>
<dbReference type="AlphaFoldDB" id="A0A2P6SNY3"/>
<dbReference type="Gramene" id="PRQ60361">
    <property type="protein sequence ID" value="PRQ60361"/>
    <property type="gene ID" value="RchiOBHm_Chr1g0380321"/>
</dbReference>
<evidence type="ECO:0000313" key="2">
    <source>
        <dbReference type="Proteomes" id="UP000238479"/>
    </source>
</evidence>